<evidence type="ECO:0000313" key="2">
    <source>
        <dbReference type="EMBL" id="NEM92178.1"/>
    </source>
</evidence>
<organism evidence="2 3">
    <name type="scientific">Galbitalea soli</name>
    <dbReference type="NCBI Taxonomy" id="1268042"/>
    <lineage>
        <taxon>Bacteria</taxon>
        <taxon>Bacillati</taxon>
        <taxon>Actinomycetota</taxon>
        <taxon>Actinomycetes</taxon>
        <taxon>Micrococcales</taxon>
        <taxon>Microbacteriaceae</taxon>
        <taxon>Galbitalea</taxon>
    </lineage>
</organism>
<dbReference type="RefSeq" id="WP_163474237.1">
    <property type="nucleotide sequence ID" value="NZ_JAAGWZ010000004.1"/>
</dbReference>
<feature type="transmembrane region" description="Helical" evidence="1">
    <location>
        <begin position="49"/>
        <end position="69"/>
    </location>
</feature>
<comment type="caution">
    <text evidence="2">The sequence shown here is derived from an EMBL/GenBank/DDBJ whole genome shotgun (WGS) entry which is preliminary data.</text>
</comment>
<keyword evidence="3" id="KW-1185">Reference proteome</keyword>
<feature type="transmembrane region" description="Helical" evidence="1">
    <location>
        <begin position="161"/>
        <end position="182"/>
    </location>
</feature>
<name>A0A7C9TRN4_9MICO</name>
<proteinExistence type="predicted"/>
<evidence type="ECO:0000256" key="1">
    <source>
        <dbReference type="SAM" id="Phobius"/>
    </source>
</evidence>
<sequence length="387" mass="41512">MTDRRDQSFQQLDPVGGFSARPVTLLLAVVVVAYVVATTLIDLSTIRDLPLALFAVVAIGMCSLGLVIWSSPLRAPFPSAGFAVIVLLALAAMILIAYAGWHEAILVPDWWGPVAVGLILVALAPYRPPREILAVTLLGVLTVAVLVFVASSVRVKDAPPLAILVETALPLVAMGLASAAYASSLGRTVDSLRSSAEEATRAATDSLRGDIARSVQQDRVSILDESVVPFLTELLRTREVTEETRDRAAEIAAAIRAVMVADVDRTWLDTVIDHGARMIVHPSPLGSEVLADDHRLAPAMSTQQRTVVRAYLVALLAHPGFDPDGFSVTLTRAGDRAALVLRAKLDLDESVQRSSLAAYYAVLRIVFPDLTVSFSPPHLTLRFSYAL</sequence>
<dbReference type="Proteomes" id="UP000479756">
    <property type="component" value="Unassembled WGS sequence"/>
</dbReference>
<dbReference type="EMBL" id="JAAGWZ010000004">
    <property type="protein sequence ID" value="NEM92178.1"/>
    <property type="molecule type" value="Genomic_DNA"/>
</dbReference>
<accession>A0A7C9TRN4</accession>
<feature type="transmembrane region" description="Helical" evidence="1">
    <location>
        <begin position="75"/>
        <end position="98"/>
    </location>
</feature>
<dbReference type="AlphaFoldDB" id="A0A7C9TRN4"/>
<feature type="transmembrane region" description="Helical" evidence="1">
    <location>
        <begin position="132"/>
        <end position="149"/>
    </location>
</feature>
<feature type="transmembrane region" description="Helical" evidence="1">
    <location>
        <begin position="20"/>
        <end position="37"/>
    </location>
</feature>
<keyword evidence="1" id="KW-0472">Membrane</keyword>
<gene>
    <name evidence="2" type="ORF">G3T37_12525</name>
</gene>
<feature type="transmembrane region" description="Helical" evidence="1">
    <location>
        <begin position="110"/>
        <end position="126"/>
    </location>
</feature>
<keyword evidence="1" id="KW-1133">Transmembrane helix</keyword>
<keyword evidence="1" id="KW-0812">Transmembrane</keyword>
<protein>
    <submittedName>
        <fullName evidence="2">Uncharacterized protein</fullName>
    </submittedName>
</protein>
<reference evidence="2 3" key="1">
    <citation type="journal article" date="2014" name="Int. J. Syst. Evol. Microbiol.">
        <title>Description of Galbitalea soli gen. nov., sp. nov., and Frondihabitans sucicola sp. nov.</title>
        <authorList>
            <person name="Kim S.J."/>
            <person name="Lim J.M."/>
            <person name="Ahn J.H."/>
            <person name="Weon H.Y."/>
            <person name="Hamada M."/>
            <person name="Suzuki K."/>
            <person name="Ahn T.Y."/>
            <person name="Kwon S.W."/>
        </authorList>
    </citation>
    <scope>NUCLEOTIDE SEQUENCE [LARGE SCALE GENOMIC DNA]</scope>
    <source>
        <strain evidence="2 3">NBRC 108727</strain>
    </source>
</reference>
<evidence type="ECO:0000313" key="3">
    <source>
        <dbReference type="Proteomes" id="UP000479756"/>
    </source>
</evidence>